<organism evidence="1 2">
    <name type="scientific">Cyclostephanos tholiformis</name>
    <dbReference type="NCBI Taxonomy" id="382380"/>
    <lineage>
        <taxon>Eukaryota</taxon>
        <taxon>Sar</taxon>
        <taxon>Stramenopiles</taxon>
        <taxon>Ochrophyta</taxon>
        <taxon>Bacillariophyta</taxon>
        <taxon>Coscinodiscophyceae</taxon>
        <taxon>Thalassiosirophycidae</taxon>
        <taxon>Stephanodiscales</taxon>
        <taxon>Stephanodiscaceae</taxon>
        <taxon>Cyclostephanos</taxon>
    </lineage>
</organism>
<keyword evidence="2" id="KW-1185">Reference proteome</keyword>
<sequence>MPSERDFDTYPDAADLLDTMPVYCYKECVAKAAACLTGGAGPCGVEAEMLKHWLLRYVTNACGNTQLCAGLQSGIEANLHAVWTIWPQLAGWTKDGASEEEDDGDPLSDTTLRRRIRAEGTAGKALPNARCLDFLMKFGPSYGYFPEPGKSHYICKAEDKPAARQAFEGFGLKINYLRGQRYLGGFTGSAQKKEEWLGGMVADSLAVVQDNGAWRGGGRAMVEVRRDAWAWCVGGG</sequence>
<dbReference type="EMBL" id="JALLPB020000407">
    <property type="protein sequence ID" value="KAL3809437.1"/>
    <property type="molecule type" value="Genomic_DNA"/>
</dbReference>
<dbReference type="AlphaFoldDB" id="A0ABD3RAN0"/>
<evidence type="ECO:0000313" key="1">
    <source>
        <dbReference type="EMBL" id="KAL3809437.1"/>
    </source>
</evidence>
<gene>
    <name evidence="1" type="ORF">ACHAXA_004006</name>
</gene>
<evidence type="ECO:0000313" key="2">
    <source>
        <dbReference type="Proteomes" id="UP001530377"/>
    </source>
</evidence>
<proteinExistence type="predicted"/>
<reference evidence="1 2" key="1">
    <citation type="submission" date="2024-10" db="EMBL/GenBank/DDBJ databases">
        <title>Updated reference genomes for cyclostephanoid diatoms.</title>
        <authorList>
            <person name="Roberts W.R."/>
            <person name="Alverson A.J."/>
        </authorList>
    </citation>
    <scope>NUCLEOTIDE SEQUENCE [LARGE SCALE GENOMIC DNA]</scope>
    <source>
        <strain evidence="1 2">AJA228-03</strain>
    </source>
</reference>
<comment type="caution">
    <text evidence="1">The sequence shown here is derived from an EMBL/GenBank/DDBJ whole genome shotgun (WGS) entry which is preliminary data.</text>
</comment>
<dbReference type="Proteomes" id="UP001530377">
    <property type="component" value="Unassembled WGS sequence"/>
</dbReference>
<protein>
    <submittedName>
        <fullName evidence="1">Uncharacterized protein</fullName>
    </submittedName>
</protein>
<name>A0ABD3RAN0_9STRA</name>
<accession>A0ABD3RAN0</accession>